<gene>
    <name evidence="1" type="ORF">AYI69_g8836</name>
</gene>
<dbReference type="EMBL" id="LSSM01004910">
    <property type="protein sequence ID" value="OMJ13828.1"/>
    <property type="molecule type" value="Genomic_DNA"/>
</dbReference>
<accession>A0A1R1XGT5</accession>
<reference evidence="2" key="1">
    <citation type="submission" date="2017-01" db="EMBL/GenBank/DDBJ databases">
        <authorList>
            <person name="Wang Y."/>
            <person name="White M."/>
            <person name="Kvist S."/>
            <person name="Moncalvo J.-M."/>
        </authorList>
    </citation>
    <scope>NUCLEOTIDE SEQUENCE [LARGE SCALE GENOMIC DNA]</scope>
    <source>
        <strain evidence="2">ID-206-W2</strain>
    </source>
</reference>
<name>A0A1R1XGT5_9FUNG</name>
<dbReference type="AlphaFoldDB" id="A0A1R1XGT5"/>
<proteinExistence type="predicted"/>
<organism evidence="1 2">
    <name type="scientific">Smittium culicis</name>
    <dbReference type="NCBI Taxonomy" id="133412"/>
    <lineage>
        <taxon>Eukaryota</taxon>
        <taxon>Fungi</taxon>
        <taxon>Fungi incertae sedis</taxon>
        <taxon>Zoopagomycota</taxon>
        <taxon>Kickxellomycotina</taxon>
        <taxon>Harpellomycetes</taxon>
        <taxon>Harpellales</taxon>
        <taxon>Legeriomycetaceae</taxon>
        <taxon>Smittium</taxon>
    </lineage>
</organism>
<evidence type="ECO:0000313" key="2">
    <source>
        <dbReference type="Proteomes" id="UP000187429"/>
    </source>
</evidence>
<evidence type="ECO:0000313" key="1">
    <source>
        <dbReference type="EMBL" id="OMJ13828.1"/>
    </source>
</evidence>
<comment type="caution">
    <text evidence="1">The sequence shown here is derived from an EMBL/GenBank/DDBJ whole genome shotgun (WGS) entry which is preliminary data.</text>
</comment>
<dbReference type="Proteomes" id="UP000187429">
    <property type="component" value="Unassembled WGS sequence"/>
</dbReference>
<keyword evidence="2" id="KW-1185">Reference proteome</keyword>
<sequence>MISKHQKIIRIPVERQEDCSYGKVLVTGNELVKEAEKTFLRFFDLLFNQSVFYNYINFYDAHKFCTLDEMFDMCEDPPMLPACPVLRDDFDYCYESFKNVNVNYLISHVAFRVLKNSENEIEIFKHFKDNYKTIQSNNIDKKFSEQYRDIYDAIEYTIEILDKIKTRLEKLNIGKAEKILKLGKICRGAGDGEVSEKDKSINCAYLAKLVAKDLYKLTSYSVKQYNEIHDRYEKKLP</sequence>
<protein>
    <submittedName>
        <fullName evidence="1">Uncharacterized protein</fullName>
    </submittedName>
</protein>